<comment type="caution">
    <text evidence="1">The sequence shown here is derived from an EMBL/GenBank/DDBJ whole genome shotgun (WGS) entry which is preliminary data.</text>
</comment>
<evidence type="ECO:0008006" key="3">
    <source>
        <dbReference type="Google" id="ProtNLM"/>
    </source>
</evidence>
<gene>
    <name evidence="1" type="ORF">PR048_021842</name>
</gene>
<reference evidence="1 2" key="1">
    <citation type="submission" date="2023-02" db="EMBL/GenBank/DDBJ databases">
        <title>LHISI_Scaffold_Assembly.</title>
        <authorList>
            <person name="Stuart O.P."/>
            <person name="Cleave R."/>
            <person name="Magrath M.J.L."/>
            <person name="Mikheyev A.S."/>
        </authorList>
    </citation>
    <scope>NUCLEOTIDE SEQUENCE [LARGE SCALE GENOMIC DNA]</scope>
    <source>
        <strain evidence="1">Daus_M_001</strain>
        <tissue evidence="1">Leg muscle</tissue>
    </source>
</reference>
<sequence length="334" mass="36825">MGERLWKGPEGTMAKRDKSAFIIGIAHQWFLAIDFFSCDGYITSSIYFHQCSAIVSDRYGAIDFFSCDTYIATSSTITYRCYSANDSFSCYVYEIINGDELSTELSKTQLPTLPASLYPEPTSPTGLPESLPEPLRRHQCRFCEKTFSKSCHARRHEPLTVSWGASCIVSGAAAIYRREHCRRLCVTQDNKNTDVFQVAPPVGRMLPRVLGVACFTRSFTSSAWSARSISCKRCLYPGSAAPAKHRDSFPLLGAAVAERLTPSPPTTANRAQSPAGSPDFRMWESCLTMLLVGGFSWDLPFPLPLHSGAAPCTPQASSSALKTSLLRAWEVTHD</sequence>
<protein>
    <recommendedName>
        <fullName evidence="3">C2H2-type domain-containing protein</fullName>
    </recommendedName>
</protein>
<accession>A0ABQ9GZJ0</accession>
<evidence type="ECO:0000313" key="1">
    <source>
        <dbReference type="EMBL" id="KAJ8877388.1"/>
    </source>
</evidence>
<evidence type="ECO:0000313" key="2">
    <source>
        <dbReference type="Proteomes" id="UP001159363"/>
    </source>
</evidence>
<name>A0ABQ9GZJ0_9NEOP</name>
<keyword evidence="2" id="KW-1185">Reference proteome</keyword>
<organism evidence="1 2">
    <name type="scientific">Dryococelus australis</name>
    <dbReference type="NCBI Taxonomy" id="614101"/>
    <lineage>
        <taxon>Eukaryota</taxon>
        <taxon>Metazoa</taxon>
        <taxon>Ecdysozoa</taxon>
        <taxon>Arthropoda</taxon>
        <taxon>Hexapoda</taxon>
        <taxon>Insecta</taxon>
        <taxon>Pterygota</taxon>
        <taxon>Neoptera</taxon>
        <taxon>Polyneoptera</taxon>
        <taxon>Phasmatodea</taxon>
        <taxon>Verophasmatodea</taxon>
        <taxon>Anareolatae</taxon>
        <taxon>Phasmatidae</taxon>
        <taxon>Eurycanthinae</taxon>
        <taxon>Dryococelus</taxon>
    </lineage>
</organism>
<proteinExistence type="predicted"/>
<dbReference type="EMBL" id="JARBHB010000008">
    <property type="protein sequence ID" value="KAJ8877388.1"/>
    <property type="molecule type" value="Genomic_DNA"/>
</dbReference>
<dbReference type="Proteomes" id="UP001159363">
    <property type="component" value="Chromosome 7"/>
</dbReference>